<dbReference type="GO" id="GO:0071949">
    <property type="term" value="F:FAD binding"/>
    <property type="evidence" value="ECO:0007669"/>
    <property type="project" value="InterPro"/>
</dbReference>
<dbReference type="InterPro" id="IPR036318">
    <property type="entry name" value="FAD-bd_PCMH-like_sf"/>
</dbReference>
<dbReference type="InterPro" id="IPR016169">
    <property type="entry name" value="FAD-bd_PCMH_sub2"/>
</dbReference>
<dbReference type="AlphaFoldDB" id="A0A1M7SW95"/>
<dbReference type="Gene3D" id="3.30.465.10">
    <property type="match status" value="1"/>
</dbReference>
<gene>
    <name evidence="5" type="ORF">SAMN05216200_103322</name>
</gene>
<keyword evidence="2" id="KW-0285">Flavoprotein</keyword>
<sequence length="441" mass="47109">MNERRARLSGWGRRPIMECPVSAPRDEAELLARIARGPAVARGAGRAYGDAALSATGVILTSRLDRMLEFDPETGLLTAEAGVLLADVIDAFLPRGWFPAVTPGTRFVTLGGMIAADVHGKNHHVAGSFGRHVAWLDLAGPDGVTRCAPDRNPELFAATIGGMGLTGVILRAAFRMIPAPTGWIRTRTVAAPDLEAAMEAFEADADAPYSVAWIDCLARGAALGRSLVMFGAHAAPDEIGARPRLPAPRRRLAVPFDAPGWLLGRRSIGAFNAAYHALGARRAGEGLQSWESYFYPLDALGGWNRIYGRRGLVQFQCALPPDGARAGLRALLELTARRGPGAFLAVLKKFGPQEGGLLSFPRPGWTLALDFPASAEALALMPLLHAAAIDHGGRFYLAKDACLTAREFAASEPRADAFRALRARIGADRLFRSAQSERLGL</sequence>
<reference evidence="5 6" key="1">
    <citation type="submission" date="2016-12" db="EMBL/GenBank/DDBJ databases">
        <authorList>
            <person name="Song W.-J."/>
            <person name="Kurnit D.M."/>
        </authorList>
    </citation>
    <scope>NUCLEOTIDE SEQUENCE [LARGE SCALE GENOMIC DNA]</scope>
    <source>
        <strain evidence="5 6">CGMCC 1.10808</strain>
    </source>
</reference>
<evidence type="ECO:0000256" key="2">
    <source>
        <dbReference type="ARBA" id="ARBA00022827"/>
    </source>
</evidence>
<keyword evidence="2" id="KW-0274">FAD</keyword>
<protein>
    <submittedName>
        <fullName evidence="5">FAD/FMN-containing dehydrogenase</fullName>
    </submittedName>
</protein>
<dbReference type="SUPFAM" id="SSF56176">
    <property type="entry name" value="FAD-binding/transporter-associated domain-like"/>
    <property type="match status" value="1"/>
</dbReference>
<dbReference type="InterPro" id="IPR016166">
    <property type="entry name" value="FAD-bd_PCMH"/>
</dbReference>
<comment type="similarity">
    <text evidence="1">Belongs to the oxygen-dependent FAD-linked oxidoreductase family.</text>
</comment>
<keyword evidence="6" id="KW-1185">Reference proteome</keyword>
<evidence type="ECO:0000256" key="1">
    <source>
        <dbReference type="ARBA" id="ARBA00005466"/>
    </source>
</evidence>
<dbReference type="STRING" id="1189325.SAMN04488119_101321"/>
<proteinExistence type="inferred from homology"/>
<dbReference type="EMBL" id="FRDL01000003">
    <property type="protein sequence ID" value="SHN62721.1"/>
    <property type="molecule type" value="Genomic_DNA"/>
</dbReference>
<keyword evidence="3" id="KW-0560">Oxidoreductase</keyword>
<dbReference type="PROSITE" id="PS51387">
    <property type="entry name" value="FAD_PCMH"/>
    <property type="match status" value="1"/>
</dbReference>
<dbReference type="InterPro" id="IPR050432">
    <property type="entry name" value="FAD-linked_Oxidoreductases_BP"/>
</dbReference>
<dbReference type="GO" id="GO:0016491">
    <property type="term" value="F:oxidoreductase activity"/>
    <property type="evidence" value="ECO:0007669"/>
    <property type="project" value="UniProtKB-KW"/>
</dbReference>
<organism evidence="5 6">
    <name type="scientific">Oceanicella actignis</name>
    <dbReference type="NCBI Taxonomy" id="1189325"/>
    <lineage>
        <taxon>Bacteria</taxon>
        <taxon>Pseudomonadati</taxon>
        <taxon>Pseudomonadota</taxon>
        <taxon>Alphaproteobacteria</taxon>
        <taxon>Rhodobacterales</taxon>
        <taxon>Paracoccaceae</taxon>
        <taxon>Oceanicella</taxon>
    </lineage>
</organism>
<dbReference type="Proteomes" id="UP000184066">
    <property type="component" value="Unassembled WGS sequence"/>
</dbReference>
<evidence type="ECO:0000259" key="4">
    <source>
        <dbReference type="PROSITE" id="PS51387"/>
    </source>
</evidence>
<dbReference type="OrthoDB" id="143770at2"/>
<accession>A0A1M7SW95</accession>
<feature type="domain" description="FAD-binding PCMH-type" evidence="4">
    <location>
        <begin position="13"/>
        <end position="179"/>
    </location>
</feature>
<evidence type="ECO:0000313" key="6">
    <source>
        <dbReference type="Proteomes" id="UP000184066"/>
    </source>
</evidence>
<dbReference type="RefSeq" id="WP_072746885.1">
    <property type="nucleotide sequence ID" value="NZ_FOHL01000001.1"/>
</dbReference>
<dbReference type="InterPro" id="IPR006094">
    <property type="entry name" value="Oxid_FAD_bind_N"/>
</dbReference>
<name>A0A1M7SW95_9RHOB</name>
<dbReference type="PANTHER" id="PTHR13878:SF53">
    <property type="entry name" value="CYTOKININ DEHYDROGENASE 6"/>
    <property type="match status" value="1"/>
</dbReference>
<dbReference type="Pfam" id="PF01565">
    <property type="entry name" value="FAD_binding_4"/>
    <property type="match status" value="1"/>
</dbReference>
<evidence type="ECO:0000256" key="3">
    <source>
        <dbReference type="ARBA" id="ARBA00023002"/>
    </source>
</evidence>
<dbReference type="PANTHER" id="PTHR13878">
    <property type="entry name" value="GULONOLACTONE OXIDASE"/>
    <property type="match status" value="1"/>
</dbReference>
<evidence type="ECO:0000313" key="5">
    <source>
        <dbReference type="EMBL" id="SHN62721.1"/>
    </source>
</evidence>